<evidence type="ECO:0000313" key="3">
    <source>
        <dbReference type="Proteomes" id="UP000007564"/>
    </source>
</evidence>
<sequence>MTALERFLSKVERAEGCWQWKGAKKATGYGNFYLDRKYIGAHCASFRLLVGDIPAGMYVCHTCDTPSCVNPEHLFLGTPAENQADMARKGRAVGMRQGGEHHPMAKLTIAQVNEIRARRAAGEKLKDLARSFGVSESNVSVVANCRSWA</sequence>
<dbReference type="Pfam" id="PF13392">
    <property type="entry name" value="HNH_3"/>
    <property type="match status" value="1"/>
</dbReference>
<gene>
    <name evidence="2" type="ORF">BN112_0008</name>
</gene>
<dbReference type="OrthoDB" id="441807at2"/>
<dbReference type="InterPro" id="IPR003615">
    <property type="entry name" value="HNH_nuc"/>
</dbReference>
<dbReference type="GO" id="GO:0004519">
    <property type="term" value="F:endonuclease activity"/>
    <property type="evidence" value="ECO:0007669"/>
    <property type="project" value="InterPro"/>
</dbReference>
<accession>A0A0C6NZA8</accession>
<protein>
    <recommendedName>
        <fullName evidence="1">HNH nuclease domain-containing protein</fullName>
    </recommendedName>
</protein>
<dbReference type="KEGG" id="bbh:BN112_0008"/>
<dbReference type="HOGENOM" id="CLU_099810_1_0_4"/>
<dbReference type="RefSeq" id="WP_010926422.1">
    <property type="nucleotide sequence ID" value="NC_019382.1"/>
</dbReference>
<organism evidence="2 3">
    <name type="scientific">Bordetella bronchiseptica 253</name>
    <dbReference type="NCBI Taxonomy" id="568707"/>
    <lineage>
        <taxon>Bacteria</taxon>
        <taxon>Pseudomonadati</taxon>
        <taxon>Pseudomonadota</taxon>
        <taxon>Betaproteobacteria</taxon>
        <taxon>Burkholderiales</taxon>
        <taxon>Alcaligenaceae</taxon>
        <taxon>Bordetella</taxon>
    </lineage>
</organism>
<dbReference type="Gene3D" id="3.90.75.10">
    <property type="entry name" value="Homing Intron 3 (I-ppo) Encoded Endonuclease, Chain A"/>
    <property type="match status" value="1"/>
</dbReference>
<dbReference type="Proteomes" id="UP000007564">
    <property type="component" value="Chromosome"/>
</dbReference>
<dbReference type="SUPFAM" id="SSF54060">
    <property type="entry name" value="His-Me finger endonucleases"/>
    <property type="match status" value="1"/>
</dbReference>
<dbReference type="AlphaFoldDB" id="A0A0C6NZA8"/>
<name>A0A0C6NZA8_BORBO</name>
<evidence type="ECO:0000313" key="2">
    <source>
        <dbReference type="EMBL" id="CCJ51926.1"/>
    </source>
</evidence>
<dbReference type="InterPro" id="IPR044925">
    <property type="entry name" value="His-Me_finger_sf"/>
</dbReference>
<dbReference type="InterPro" id="IPR044930">
    <property type="entry name" value="Homing_endonuclease_His-Me"/>
</dbReference>
<reference evidence="2 3" key="1">
    <citation type="journal article" date="2012" name="BMC Genomics">
        <title>Comparative genomics of the classical Bordetella subspecies: the evolution and exchange of virulence-associated diversity amongst closely related pathogens.</title>
        <authorList>
            <person name="Park J."/>
            <person name="Zhang Y."/>
            <person name="Buboltz A.M."/>
            <person name="Zhang X."/>
            <person name="Schuster S.C."/>
            <person name="Ahuja U."/>
            <person name="Liu M."/>
            <person name="Miller J.F."/>
            <person name="Sebaihia M."/>
            <person name="Bentley S.D."/>
            <person name="Parkhill J."/>
            <person name="Harvill E.T."/>
        </authorList>
    </citation>
    <scope>NUCLEOTIDE SEQUENCE [LARGE SCALE GENOMIC DNA]</scope>
    <source>
        <strain evidence="2 3">253</strain>
    </source>
</reference>
<evidence type="ECO:0000259" key="1">
    <source>
        <dbReference type="Pfam" id="PF13392"/>
    </source>
</evidence>
<proteinExistence type="predicted"/>
<dbReference type="EMBL" id="HE965806">
    <property type="protein sequence ID" value="CCJ51926.1"/>
    <property type="molecule type" value="Genomic_DNA"/>
</dbReference>
<feature type="domain" description="HNH nuclease" evidence="1">
    <location>
        <begin position="41"/>
        <end position="83"/>
    </location>
</feature>